<comment type="caution">
    <text evidence="2">The sequence shown here is derived from an EMBL/GenBank/DDBJ whole genome shotgun (WGS) entry which is preliminary data.</text>
</comment>
<keyword evidence="1" id="KW-0812">Transmembrane</keyword>
<evidence type="ECO:0000313" key="3">
    <source>
        <dbReference type="Proteomes" id="UP001501671"/>
    </source>
</evidence>
<proteinExistence type="predicted"/>
<keyword evidence="3" id="KW-1185">Reference proteome</keyword>
<evidence type="ECO:0008006" key="4">
    <source>
        <dbReference type="Google" id="ProtNLM"/>
    </source>
</evidence>
<sequence>MSTSFAPDAFDRPSLPNPARLTTTAATKLPRWALLGLCLAYIVTGLVLREPWKTEDVIGLAQMWSAANGGWLQWLTPEAAGIAVAQEGPLATWAGAICMWLFAGPFGHVFASRIPNLIWFGIASASLWYGTYLLDRRAEAQPLALPFGGQPDARDYGRMLADAALLLLMATLGVLWRSHETSAEPAALAFQALAFYSLARMLDHPRSGAATLGLALGGAFLARGLPAVLPLLVALAPLAAWSRPLRPALRWMLLVSLPLGAALGLAWWLPATLRNPYWMNGWWNWHGSVLGWITPYGLSAALRNMPWFLWPTWPLALLALWRWRGHLASPHVHVPLALLAAALAMLPFTRQPVDAEYLAMVAPAAALGALALPTLRRGLINTLDWFAVMAFSAAAAVVWMGWVAMMTGVPPKIAHNIARQTPGFVVEFAPLAVTLAVLATGGWVAAVVWRLRSRPTALWRGSILSAAGVIVTWLLMMTLWLPSINYNKSYRDVSGRLAAALAQDRARHGAPRCVRSSGLGLAQRASFFVFDGLRFEFATNCPLVLLQGNASDLRNQASSGEYAHAQVLWEGSRASETRLPPERREYFMLVRP</sequence>
<name>A0ABP8HPE1_9BURK</name>
<feature type="transmembrane region" description="Helical" evidence="1">
    <location>
        <begin position="211"/>
        <end position="236"/>
    </location>
</feature>
<keyword evidence="1" id="KW-1133">Transmembrane helix</keyword>
<feature type="transmembrane region" description="Helical" evidence="1">
    <location>
        <begin position="307"/>
        <end position="323"/>
    </location>
</feature>
<protein>
    <recommendedName>
        <fullName evidence="4">Glycosyltransferase</fullName>
    </recommendedName>
</protein>
<accession>A0ABP8HPE1</accession>
<evidence type="ECO:0000256" key="1">
    <source>
        <dbReference type="SAM" id="Phobius"/>
    </source>
</evidence>
<feature type="transmembrane region" description="Helical" evidence="1">
    <location>
        <begin position="385"/>
        <end position="408"/>
    </location>
</feature>
<keyword evidence="1" id="KW-0472">Membrane</keyword>
<feature type="transmembrane region" description="Helical" evidence="1">
    <location>
        <begin position="90"/>
        <end position="111"/>
    </location>
</feature>
<gene>
    <name evidence="2" type="ORF">GCM10023144_42990</name>
</gene>
<dbReference type="EMBL" id="BAABFO010000030">
    <property type="protein sequence ID" value="GAA4341807.1"/>
    <property type="molecule type" value="Genomic_DNA"/>
</dbReference>
<feature type="transmembrane region" description="Helical" evidence="1">
    <location>
        <begin position="355"/>
        <end position="373"/>
    </location>
</feature>
<feature type="transmembrane region" description="Helical" evidence="1">
    <location>
        <begin position="248"/>
        <end position="270"/>
    </location>
</feature>
<feature type="transmembrane region" description="Helical" evidence="1">
    <location>
        <begin position="428"/>
        <end position="449"/>
    </location>
</feature>
<feature type="transmembrane region" description="Helical" evidence="1">
    <location>
        <begin position="29"/>
        <end position="48"/>
    </location>
</feature>
<feature type="transmembrane region" description="Helical" evidence="1">
    <location>
        <begin position="461"/>
        <end position="481"/>
    </location>
</feature>
<reference evidence="3" key="1">
    <citation type="journal article" date="2019" name="Int. J. Syst. Evol. Microbiol.">
        <title>The Global Catalogue of Microorganisms (GCM) 10K type strain sequencing project: providing services to taxonomists for standard genome sequencing and annotation.</title>
        <authorList>
            <consortium name="The Broad Institute Genomics Platform"/>
            <consortium name="The Broad Institute Genome Sequencing Center for Infectious Disease"/>
            <person name="Wu L."/>
            <person name="Ma J."/>
        </authorList>
    </citation>
    <scope>NUCLEOTIDE SEQUENCE [LARGE SCALE GENOMIC DNA]</scope>
    <source>
        <strain evidence="3">JCM 17666</strain>
    </source>
</reference>
<dbReference type="RefSeq" id="WP_345251970.1">
    <property type="nucleotide sequence ID" value="NZ_BAABFO010000030.1"/>
</dbReference>
<organism evidence="2 3">
    <name type="scientific">Pigmentiphaga soli</name>
    <dbReference type="NCBI Taxonomy" id="1007095"/>
    <lineage>
        <taxon>Bacteria</taxon>
        <taxon>Pseudomonadati</taxon>
        <taxon>Pseudomonadota</taxon>
        <taxon>Betaproteobacteria</taxon>
        <taxon>Burkholderiales</taxon>
        <taxon>Alcaligenaceae</taxon>
        <taxon>Pigmentiphaga</taxon>
    </lineage>
</organism>
<feature type="transmembrane region" description="Helical" evidence="1">
    <location>
        <begin position="117"/>
        <end position="135"/>
    </location>
</feature>
<dbReference type="Proteomes" id="UP001501671">
    <property type="component" value="Unassembled WGS sequence"/>
</dbReference>
<feature type="transmembrane region" description="Helical" evidence="1">
    <location>
        <begin position="332"/>
        <end position="349"/>
    </location>
</feature>
<evidence type="ECO:0000313" key="2">
    <source>
        <dbReference type="EMBL" id="GAA4341807.1"/>
    </source>
</evidence>